<dbReference type="Proteomes" id="UP000784294">
    <property type="component" value="Unassembled WGS sequence"/>
</dbReference>
<evidence type="ECO:0000313" key="1">
    <source>
        <dbReference type="EMBL" id="VEL23306.1"/>
    </source>
</evidence>
<accession>A0A448WYD1</accession>
<protein>
    <submittedName>
        <fullName evidence="1">Uncharacterized protein</fullName>
    </submittedName>
</protein>
<comment type="caution">
    <text evidence="1">The sequence shown here is derived from an EMBL/GenBank/DDBJ whole genome shotgun (WGS) entry which is preliminary data.</text>
</comment>
<name>A0A448WYD1_9PLAT</name>
<reference evidence="1" key="1">
    <citation type="submission" date="2018-11" db="EMBL/GenBank/DDBJ databases">
        <authorList>
            <consortium name="Pathogen Informatics"/>
        </authorList>
    </citation>
    <scope>NUCLEOTIDE SEQUENCE</scope>
</reference>
<gene>
    <name evidence="1" type="ORF">PXEA_LOCUS16746</name>
</gene>
<proteinExistence type="predicted"/>
<dbReference type="AlphaFoldDB" id="A0A448WYD1"/>
<sequence length="105" mass="12056">MMLSGFDDPRLDWTDEFFKVARPVCPLLVRLQPRPSNEDLLIEFAFQNKSRFGLNYSGTSREMVLRHDNKILAHLPRHSNASMPALPIPLDYESQKRLPFASGKA</sequence>
<dbReference type="EMBL" id="CAAALY010061240">
    <property type="protein sequence ID" value="VEL23306.1"/>
    <property type="molecule type" value="Genomic_DNA"/>
</dbReference>
<evidence type="ECO:0000313" key="2">
    <source>
        <dbReference type="Proteomes" id="UP000784294"/>
    </source>
</evidence>
<organism evidence="1 2">
    <name type="scientific">Protopolystoma xenopodis</name>
    <dbReference type="NCBI Taxonomy" id="117903"/>
    <lineage>
        <taxon>Eukaryota</taxon>
        <taxon>Metazoa</taxon>
        <taxon>Spiralia</taxon>
        <taxon>Lophotrochozoa</taxon>
        <taxon>Platyhelminthes</taxon>
        <taxon>Monogenea</taxon>
        <taxon>Polyopisthocotylea</taxon>
        <taxon>Polystomatidea</taxon>
        <taxon>Polystomatidae</taxon>
        <taxon>Protopolystoma</taxon>
    </lineage>
</organism>
<keyword evidence="2" id="KW-1185">Reference proteome</keyword>